<protein>
    <submittedName>
        <fullName evidence="6">MRC1-like domain</fullName>
    </submittedName>
</protein>
<dbReference type="Pfam" id="PF09444">
    <property type="entry name" value="MRC1"/>
    <property type="match status" value="1"/>
</dbReference>
<dbReference type="OrthoDB" id="2130597at2759"/>
<feature type="compositionally biased region" description="Acidic residues" evidence="4">
    <location>
        <begin position="585"/>
        <end position="601"/>
    </location>
</feature>
<sequence>MMADIENDISPTPPERALSVTKAANTAASNATPGPGRGPMEAESSSSDDADDDDVPRPKGRAARRMLGLDRSPPRYAPSSARRIASSPPVNTEAQNADDEGEEDLYSRTPLKAPSTGARAMAGTPIGNDASDLFVSPATPTGDNSGDELPSNPFGSKEKLAELVAKKREERLRREAAEAEQRQRRRLAEAQEVSLINARHRKQQQRRRQESRSSDSAHAFSDLPDGVLEGSQHEFDPDIERIMSDAARPARKASKKALLEMERETQRMARQQALAHQMKVKKKFTTTDFMARFVVRPPQPDEREARSPGTPQRSSSAPNSDGLDSHPKDPVSTPPSSPPTAGPTPLQKQAAIVEQGALSKLILVREDHITGLAQMADSDEELPDIAGVLSSSRAAATKPALVQPTMVDPLETMPGAGPKEGFRLAQLGKKDLAASLHHSDDDDLEIIAPMPSRLKAFDRVKTKPTNRSGMGSKAIHTLRHLSHIGAYEAKPQKGSKVARPSIGANVLEAQLRRKAKDQARQQQLERIAELKAKGIEIQTAEDREREAEVFENLLEKARLEAQELRKAERAAARGQLDGDSNPVDVSDDEDEDYDYEESGSEDEARPAEDNDEAERDVEGDDDDDEGSQSIDGAAMELDEEESEHDADSTAEAESPRKIGDDENLVNGLYHGTAHASAVMTPVPALKKARKSRIIADDDDEDEDSTAVNLAAPAAAVEDDPFAAFGFGADDISASLMNPTQAFQATMQTPTQATQDDSFDILRRIAPPSSTSMPPSLPRHYDFDSQSQPDESQLSVNPGSQVPDSQRVKLNLETQAPETPVPAGLLRGISTLSETPGWEPTQDPGLPSPWSAGSRRQATLESTDEGPETQETIRLRISESPFASAAPTRRGRLARRQAAALPESSDDEGNAPMPLAKTRKTDAFREMARRRAEALTADERAEVGREMKQMLEEQAEESEDEYAGIGGDDFVAPETEEDRAMIDSSHIDVNERALAAHFAERERLRNEEETNRLYKDLTTGALRRKQANAWGLEEDEDEIAMRRRQMKQREEARKRKLLLQDNNIAGLAQGRQSKGKDAFLKAIADDDDGDDVLELSDVEDNSQQFARQDESQQSQQPSTRPGTLDGISGNKRRLADDETMEGRPAAKLRRTQPSAFRKPTSMLEVRESLSFLLEEPETIGAGPTVEMSASESDDEYGLRDDEEGLLPDENAEQEEATKQNDGGFAPNPDDFDAREMPPPRLPASLRRTAPKPAIVDRLSLKRGSTASSATGSAPGRSAWAAPTTTTFKAPSLLRRATTNMATTGATVPNLSRENSGSGVKMGGSKKSSLAYQARAEERRAIVEASAKKREENTKKIAEMRRNCSALGRGLSGRFE</sequence>
<feature type="region of interest" description="Disordered" evidence="4">
    <location>
        <begin position="684"/>
        <end position="705"/>
    </location>
</feature>
<feature type="region of interest" description="Disordered" evidence="4">
    <location>
        <begin position="565"/>
        <end position="665"/>
    </location>
</feature>
<dbReference type="EMBL" id="RIBY02001334">
    <property type="protein sequence ID" value="KAH9829747.1"/>
    <property type="molecule type" value="Genomic_DNA"/>
</dbReference>
<reference evidence="6 7" key="1">
    <citation type="journal article" date="2018" name="IMA Fungus">
        <title>IMA Genome-F 10: Nine draft genome sequences of Claviceps purpurea s.lat., including C. arundinis, C. humidiphila, and C. cf. spartinae, pseudomolecules for the pitch canker pathogen Fusarium circinatum, draft genome of Davidsoniella eucalypti, Grosmannia galeiformis, Quambalaria eucalypti, and Teratosphaeria destructans.</title>
        <authorList>
            <person name="Wingfield B.D."/>
            <person name="Liu M."/>
            <person name="Nguyen H.D."/>
            <person name="Lane F.A."/>
            <person name="Morgan S.W."/>
            <person name="De Vos L."/>
            <person name="Wilken P.M."/>
            <person name="Duong T.A."/>
            <person name="Aylward J."/>
            <person name="Coetzee M.P."/>
            <person name="Dadej K."/>
            <person name="De Beer Z.W."/>
            <person name="Findlay W."/>
            <person name="Havenga M."/>
            <person name="Kolarik M."/>
            <person name="Menzies J.G."/>
            <person name="Naidoo K."/>
            <person name="Pochopski O."/>
            <person name="Shoukouhi P."/>
            <person name="Santana Q.C."/>
            <person name="Seifert K.A."/>
            <person name="Soal N."/>
            <person name="Steenkamp E.T."/>
            <person name="Tatham C.T."/>
            <person name="van der Nest M.A."/>
            <person name="Wingfield M.J."/>
        </authorList>
    </citation>
    <scope>NUCLEOTIDE SEQUENCE [LARGE SCALE GENOMIC DNA]</scope>
    <source>
        <strain evidence="6">CMW44962</strain>
    </source>
</reference>
<dbReference type="PANTHER" id="PTHR14396:SF10">
    <property type="entry name" value="CLASPIN"/>
    <property type="match status" value="1"/>
</dbReference>
<feature type="region of interest" description="Disordered" evidence="4">
    <location>
        <begin position="950"/>
        <end position="970"/>
    </location>
</feature>
<evidence type="ECO:0000256" key="1">
    <source>
        <dbReference type="ARBA" id="ARBA00004123"/>
    </source>
</evidence>
<organism evidence="6 7">
    <name type="scientific">Teratosphaeria destructans</name>
    <dbReference type="NCBI Taxonomy" id="418781"/>
    <lineage>
        <taxon>Eukaryota</taxon>
        <taxon>Fungi</taxon>
        <taxon>Dikarya</taxon>
        <taxon>Ascomycota</taxon>
        <taxon>Pezizomycotina</taxon>
        <taxon>Dothideomycetes</taxon>
        <taxon>Dothideomycetidae</taxon>
        <taxon>Mycosphaerellales</taxon>
        <taxon>Teratosphaeriaceae</taxon>
        <taxon>Teratosphaeria</taxon>
    </lineage>
</organism>
<feature type="region of interest" description="Disordered" evidence="4">
    <location>
        <begin position="291"/>
        <end position="347"/>
    </location>
</feature>
<feature type="compositionally biased region" description="Low complexity" evidence="4">
    <location>
        <begin position="1314"/>
        <end position="1327"/>
    </location>
</feature>
<name>A0A9W7SUD8_9PEZI</name>
<accession>A0A9W7SUD8</accession>
<feature type="compositionally biased region" description="Acidic residues" evidence="4">
    <location>
        <begin position="1089"/>
        <end position="1099"/>
    </location>
</feature>
<feature type="compositionally biased region" description="Polar residues" evidence="4">
    <location>
        <begin position="1295"/>
        <end position="1313"/>
    </location>
</feature>
<feature type="region of interest" description="Disordered" evidence="4">
    <location>
        <begin position="764"/>
        <end position="923"/>
    </location>
</feature>
<feature type="compositionally biased region" description="Acidic residues" evidence="4">
    <location>
        <begin position="609"/>
        <end position="626"/>
    </location>
</feature>
<feature type="compositionally biased region" description="Polar residues" evidence="4">
    <location>
        <begin position="1100"/>
        <end position="1120"/>
    </location>
</feature>
<evidence type="ECO:0000256" key="2">
    <source>
        <dbReference type="ARBA" id="ARBA00022553"/>
    </source>
</evidence>
<feature type="compositionally biased region" description="Low complexity" evidence="4">
    <location>
        <begin position="23"/>
        <end position="32"/>
    </location>
</feature>
<evidence type="ECO:0000313" key="6">
    <source>
        <dbReference type="EMBL" id="KAH9829747.1"/>
    </source>
</evidence>
<feature type="region of interest" description="Disordered" evidence="4">
    <location>
        <begin position="1089"/>
        <end position="1331"/>
    </location>
</feature>
<feature type="domain" description="DNA replication checkpoint mediator MRC1" evidence="5">
    <location>
        <begin position="945"/>
        <end position="1080"/>
    </location>
</feature>
<dbReference type="GO" id="GO:0005634">
    <property type="term" value="C:nucleus"/>
    <property type="evidence" value="ECO:0007669"/>
    <property type="project" value="UniProtKB-SubCell"/>
</dbReference>
<dbReference type="InterPro" id="IPR024146">
    <property type="entry name" value="Claspin"/>
</dbReference>
<dbReference type="GO" id="GO:0007095">
    <property type="term" value="P:mitotic G2 DNA damage checkpoint signaling"/>
    <property type="evidence" value="ECO:0007669"/>
    <property type="project" value="TreeGrafter"/>
</dbReference>
<dbReference type="GO" id="GO:0033314">
    <property type="term" value="P:mitotic DNA replication checkpoint signaling"/>
    <property type="evidence" value="ECO:0007669"/>
    <property type="project" value="TreeGrafter"/>
</dbReference>
<dbReference type="InterPro" id="IPR018564">
    <property type="entry name" value="Repl_chkpnt_MRC1_dom"/>
</dbReference>
<feature type="compositionally biased region" description="Pro residues" evidence="4">
    <location>
        <begin position="332"/>
        <end position="342"/>
    </location>
</feature>
<keyword evidence="3" id="KW-0539">Nucleus</keyword>
<feature type="compositionally biased region" description="Polar residues" evidence="4">
    <location>
        <begin position="309"/>
        <end position="319"/>
    </location>
</feature>
<feature type="compositionally biased region" description="Low complexity" evidence="4">
    <location>
        <begin position="77"/>
        <end position="89"/>
    </location>
</feature>
<dbReference type="PANTHER" id="PTHR14396">
    <property type="entry name" value="CLASPIN"/>
    <property type="match status" value="1"/>
</dbReference>
<keyword evidence="2" id="KW-0597">Phosphoprotein</keyword>
<feature type="region of interest" description="Disordered" evidence="4">
    <location>
        <begin position="1"/>
        <end position="257"/>
    </location>
</feature>
<evidence type="ECO:0000256" key="3">
    <source>
        <dbReference type="ARBA" id="ARBA00023242"/>
    </source>
</evidence>
<keyword evidence="7" id="KW-1185">Reference proteome</keyword>
<comment type="subcellular location">
    <subcellularLocation>
        <location evidence="1">Nucleus</location>
    </subcellularLocation>
</comment>
<feature type="compositionally biased region" description="Low complexity" evidence="4">
    <location>
        <begin position="1261"/>
        <end position="1277"/>
    </location>
</feature>
<gene>
    <name evidence="6" type="ORF">Tdes44962_MAKER02224</name>
</gene>
<feature type="compositionally biased region" description="Polar residues" evidence="4">
    <location>
        <begin position="783"/>
        <end position="803"/>
    </location>
</feature>
<feature type="compositionally biased region" description="Acidic residues" evidence="4">
    <location>
        <begin position="1190"/>
        <end position="1213"/>
    </location>
</feature>
<feature type="compositionally biased region" description="Basic and acidic residues" evidence="4">
    <location>
        <begin position="231"/>
        <end position="243"/>
    </location>
</feature>
<evidence type="ECO:0000313" key="7">
    <source>
        <dbReference type="Proteomes" id="UP001138500"/>
    </source>
</evidence>
<reference evidence="6 7" key="2">
    <citation type="journal article" date="2021" name="Curr. Genet.">
        <title>Genetic response to nitrogen starvation in the aggressive Eucalyptus foliar pathogen Teratosphaeria destructans.</title>
        <authorList>
            <person name="Havenga M."/>
            <person name="Wingfield B.D."/>
            <person name="Wingfield M.J."/>
            <person name="Dreyer L.L."/>
            <person name="Roets F."/>
            <person name="Aylward J."/>
        </authorList>
    </citation>
    <scope>NUCLEOTIDE SEQUENCE [LARGE SCALE GENOMIC DNA]</scope>
    <source>
        <strain evidence="6">CMW44962</strain>
    </source>
</reference>
<feature type="compositionally biased region" description="Acidic residues" evidence="4">
    <location>
        <begin position="952"/>
        <end position="961"/>
    </location>
</feature>
<feature type="compositionally biased region" description="Basic and acidic residues" evidence="4">
    <location>
        <begin position="156"/>
        <end position="189"/>
    </location>
</feature>
<comment type="caution">
    <text evidence="6">The sequence shown here is derived from an EMBL/GenBank/DDBJ whole genome shotgun (WGS) entry which is preliminary data.</text>
</comment>
<dbReference type="Proteomes" id="UP001138500">
    <property type="component" value="Unassembled WGS sequence"/>
</dbReference>
<feature type="compositionally biased region" description="Acidic residues" evidence="4">
    <location>
        <begin position="636"/>
        <end position="650"/>
    </location>
</feature>
<dbReference type="GO" id="GO:0010997">
    <property type="term" value="F:anaphase-promoting complex binding"/>
    <property type="evidence" value="ECO:0007669"/>
    <property type="project" value="TreeGrafter"/>
</dbReference>
<evidence type="ECO:0000259" key="5">
    <source>
        <dbReference type="Pfam" id="PF09444"/>
    </source>
</evidence>
<evidence type="ECO:0000256" key="4">
    <source>
        <dbReference type="SAM" id="MobiDB-lite"/>
    </source>
</evidence>
<proteinExistence type="predicted"/>